<gene>
    <name evidence="1" type="ORF">RHOBADRAFT_55996</name>
</gene>
<dbReference type="Proteomes" id="UP000053890">
    <property type="component" value="Unassembled WGS sequence"/>
</dbReference>
<dbReference type="AlphaFoldDB" id="A0A0P9GXK8"/>
<organism evidence="1 2">
    <name type="scientific">Rhodotorula graminis (strain WP1)</name>
    <dbReference type="NCBI Taxonomy" id="578459"/>
    <lineage>
        <taxon>Eukaryota</taxon>
        <taxon>Fungi</taxon>
        <taxon>Dikarya</taxon>
        <taxon>Basidiomycota</taxon>
        <taxon>Pucciniomycotina</taxon>
        <taxon>Microbotryomycetes</taxon>
        <taxon>Sporidiobolales</taxon>
        <taxon>Sporidiobolaceae</taxon>
        <taxon>Rhodotorula</taxon>
    </lineage>
</organism>
<evidence type="ECO:0000313" key="2">
    <source>
        <dbReference type="Proteomes" id="UP000053890"/>
    </source>
</evidence>
<sequence>MPDADFWAASKPPEDGTCVFDRVPNEIVFSILSFLKPGKVPVVAAADDNAVVVPEPPPEDNPLLVVRQTCRLMNMLCARLLCRHEIIFDGLSNTAHDAPAQPFLSVVMASGLRHLVIVNADFAISPTYTDFRSLVSLVLWSATITDPATLTTATMPSLRRLVLVNCRMYSWLYLRSRWATGLLSQLELLEVGEDRTEGADVRLLVPYARLPFTLPVLWHVDLDRALVRLNFPPSRAALRRRHFILLTLDDDDDDDAASSSRRSNPRDARHVRLLKLLDDILPALPNLELVLVPRSFWAPPAPQDLGAAHPARQAAARLAEERQQAIVDECRWRHIALRTYEPREDEGVGFVPEFEAFLPSSPAPPSISRAMPSSPISTRARRQDVDFWATSKPPEDGTCLFDRLPNEVVTNVLSFLVPDTLVFINSVRYRPPPHEHLLVVRQTCRIMALLCVPILRELYTDDSAQSDPVLQPLLRHLRVSTARARAVRRLVLEGPSFSILIDLSSRLQGWPEVLPNLEELVLSRTQRVKLDTFAPFTQLRHLTVVNTELTLESRRTTSFPSLTSLTLSSATLTEPSILSNSVMPALRHLSIVDCRVFKWLYLPTRWATNLLPQLEVLEIGEDQHRDADVRLLAPLATLGDTLPVLWCVDLDRALDRALVRNRWQRSHAALRRHLFVRLVLAEPSSPSPLEPARHTSFRNAPSRLAKVLDIVALLPNLELLLVPHDLWLPNARPSSAHAAQQAVVDECARRGVALRTYDGRGARGEGIVPEFETFLRERASGSGP</sequence>
<dbReference type="SUPFAM" id="SSF52058">
    <property type="entry name" value="L domain-like"/>
    <property type="match status" value="1"/>
</dbReference>
<protein>
    <submittedName>
        <fullName evidence="1">Uncharacterized protein</fullName>
    </submittedName>
</protein>
<accession>A0A0P9GXK8</accession>
<dbReference type="GeneID" id="28978571"/>
<proteinExistence type="predicted"/>
<dbReference type="EMBL" id="KQ474088">
    <property type="protein sequence ID" value="KPV72163.1"/>
    <property type="molecule type" value="Genomic_DNA"/>
</dbReference>
<dbReference type="InterPro" id="IPR032675">
    <property type="entry name" value="LRR_dom_sf"/>
</dbReference>
<reference evidence="1 2" key="1">
    <citation type="journal article" date="2015" name="Front. Microbiol.">
        <title>Genome sequence of the plant growth promoting endophytic yeast Rhodotorula graminis WP1.</title>
        <authorList>
            <person name="Firrincieli A."/>
            <person name="Otillar R."/>
            <person name="Salamov A."/>
            <person name="Schmutz J."/>
            <person name="Khan Z."/>
            <person name="Redman R.S."/>
            <person name="Fleck N.D."/>
            <person name="Lindquist E."/>
            <person name="Grigoriev I.V."/>
            <person name="Doty S.L."/>
        </authorList>
    </citation>
    <scope>NUCLEOTIDE SEQUENCE [LARGE SCALE GENOMIC DNA]</scope>
    <source>
        <strain evidence="1 2">WP1</strain>
    </source>
</reference>
<name>A0A0P9GXK8_RHOGW</name>
<evidence type="ECO:0000313" key="1">
    <source>
        <dbReference type="EMBL" id="KPV72163.1"/>
    </source>
</evidence>
<keyword evidence="2" id="KW-1185">Reference proteome</keyword>
<dbReference type="RefSeq" id="XP_018268212.1">
    <property type="nucleotide sequence ID" value="XM_018418123.1"/>
</dbReference>
<dbReference type="Gene3D" id="3.80.10.10">
    <property type="entry name" value="Ribonuclease Inhibitor"/>
    <property type="match status" value="1"/>
</dbReference>